<dbReference type="RefSeq" id="WP_119534531.1">
    <property type="nucleotide sequence ID" value="NZ_NRJF01000076.1"/>
</dbReference>
<dbReference type="EMBL" id="NRJF01000076">
    <property type="protein sequence ID" value="RIY35870.1"/>
    <property type="molecule type" value="Genomic_DNA"/>
</dbReference>
<dbReference type="Gene3D" id="2.10.109.10">
    <property type="entry name" value="Umud Fragment, subunit A"/>
    <property type="match status" value="1"/>
</dbReference>
<keyword evidence="1" id="KW-0812">Transmembrane</keyword>
<keyword evidence="4" id="KW-1185">Reference proteome</keyword>
<feature type="domain" description="Peptidase S26" evidence="2">
    <location>
        <begin position="188"/>
        <end position="270"/>
    </location>
</feature>
<name>A0A3A1YFJ2_9GAMM</name>
<keyword evidence="1" id="KW-0472">Membrane</keyword>
<reference evidence="3 4" key="1">
    <citation type="submission" date="2017-08" db="EMBL/GenBank/DDBJ databases">
        <title>Reclassification of Bisgaard taxon 37 and 44.</title>
        <authorList>
            <person name="Christensen H."/>
        </authorList>
    </citation>
    <scope>NUCLEOTIDE SEQUENCE [LARGE SCALE GENOMIC DNA]</scope>
    <source>
        <strain evidence="3 4">EEAB3T1</strain>
    </source>
</reference>
<dbReference type="GO" id="GO:0004252">
    <property type="term" value="F:serine-type endopeptidase activity"/>
    <property type="evidence" value="ECO:0007669"/>
    <property type="project" value="InterPro"/>
</dbReference>
<dbReference type="AlphaFoldDB" id="A0A3A1YFJ2"/>
<accession>A0A3A1YFJ2</accession>
<dbReference type="GO" id="GO:0006465">
    <property type="term" value="P:signal peptide processing"/>
    <property type="evidence" value="ECO:0007669"/>
    <property type="project" value="InterPro"/>
</dbReference>
<evidence type="ECO:0000259" key="2">
    <source>
        <dbReference type="Pfam" id="PF10502"/>
    </source>
</evidence>
<evidence type="ECO:0000256" key="1">
    <source>
        <dbReference type="SAM" id="Phobius"/>
    </source>
</evidence>
<feature type="transmembrane region" description="Helical" evidence="1">
    <location>
        <begin position="12"/>
        <end position="31"/>
    </location>
</feature>
<evidence type="ECO:0000313" key="4">
    <source>
        <dbReference type="Proteomes" id="UP000265964"/>
    </source>
</evidence>
<dbReference type="InterPro" id="IPR036286">
    <property type="entry name" value="LexA/Signal_pep-like_sf"/>
</dbReference>
<dbReference type="InterPro" id="IPR019533">
    <property type="entry name" value="Peptidase_S26"/>
</dbReference>
<sequence length="278" mass="31914">MNKYLTKAWGVKLLLCLGVALGGYLLLPYLINFSLDNQVKTSIQSYRYYWSSRLLKIEAEGSLSSYRFAYQNLSPAQQEQMRLYSKKLQNTPDYFRQLNLWLQQQKPASSYLIAGNPYRPGDPQTAYGKRGANLTLLQPQRPTTPSLPTSYLPKLLLPTLNATEVNRAAFAQAKLYIFFNQGLIKNLPSQQKFVKFALGYPFDWVDITLEGLFINGIFIKELPLEISQALEQLPWQKRRLYLQADQYWFAGDTLESIDSLYFGAVNAKLIFSGVFYAH</sequence>
<dbReference type="Pfam" id="PF10502">
    <property type="entry name" value="Peptidase_S26"/>
    <property type="match status" value="1"/>
</dbReference>
<organism evidence="3 4">
    <name type="scientific">Psittacicella gerlachiana</name>
    <dbReference type="NCBI Taxonomy" id="2028574"/>
    <lineage>
        <taxon>Bacteria</taxon>
        <taxon>Pseudomonadati</taxon>
        <taxon>Pseudomonadota</taxon>
        <taxon>Gammaproteobacteria</taxon>
        <taxon>Pasteurellales</taxon>
        <taxon>Psittacicellaceae</taxon>
        <taxon>Psittacicella</taxon>
    </lineage>
</organism>
<dbReference type="SUPFAM" id="SSF51306">
    <property type="entry name" value="LexA/Signal peptidase"/>
    <property type="match status" value="1"/>
</dbReference>
<evidence type="ECO:0000313" key="3">
    <source>
        <dbReference type="EMBL" id="RIY35870.1"/>
    </source>
</evidence>
<dbReference type="OrthoDB" id="5360818at2"/>
<proteinExistence type="predicted"/>
<keyword evidence="1" id="KW-1133">Transmembrane helix</keyword>
<gene>
    <name evidence="3" type="ORF">CKF59_03155</name>
</gene>
<comment type="caution">
    <text evidence="3">The sequence shown here is derived from an EMBL/GenBank/DDBJ whole genome shotgun (WGS) entry which is preliminary data.</text>
</comment>
<protein>
    <recommendedName>
        <fullName evidence="2">Peptidase S26 domain-containing protein</fullName>
    </recommendedName>
</protein>
<dbReference type="Proteomes" id="UP000265964">
    <property type="component" value="Unassembled WGS sequence"/>
</dbReference>